<protein>
    <submittedName>
        <fullName evidence="1">Uncharacterized protein</fullName>
    </submittedName>
</protein>
<organism evidence="1 2">
    <name type="scientific">Aspergillus phoenicis ATCC 13157</name>
    <dbReference type="NCBI Taxonomy" id="1353007"/>
    <lineage>
        <taxon>Eukaryota</taxon>
        <taxon>Fungi</taxon>
        <taxon>Dikarya</taxon>
        <taxon>Ascomycota</taxon>
        <taxon>Pezizomycotina</taxon>
        <taxon>Eurotiomycetes</taxon>
        <taxon>Eurotiomycetidae</taxon>
        <taxon>Eurotiales</taxon>
        <taxon>Aspergillaceae</taxon>
        <taxon>Aspergillus</taxon>
    </lineage>
</organism>
<keyword evidence="2" id="KW-1185">Reference proteome</keyword>
<gene>
    <name evidence="1" type="ORF">M752DRAFT_297240</name>
</gene>
<dbReference type="Proteomes" id="UP000254937">
    <property type="component" value="Unassembled WGS sequence"/>
</dbReference>
<proteinExistence type="predicted"/>
<dbReference type="AlphaFoldDB" id="A0A370P8D9"/>
<evidence type="ECO:0000313" key="1">
    <source>
        <dbReference type="EMBL" id="RDK38274.1"/>
    </source>
</evidence>
<dbReference type="EMBL" id="KZ851865">
    <property type="protein sequence ID" value="RDK38274.1"/>
    <property type="molecule type" value="Genomic_DNA"/>
</dbReference>
<evidence type="ECO:0000313" key="2">
    <source>
        <dbReference type="Proteomes" id="UP000254937"/>
    </source>
</evidence>
<accession>A0A370P8D9</accession>
<reference evidence="1 2" key="1">
    <citation type="submission" date="2018-07" db="EMBL/GenBank/DDBJ databases">
        <title>Section-level genome sequencing of Aspergillus section Nigri to investigate inter- and intra-species variation.</title>
        <authorList>
            <consortium name="DOE Joint Genome Institute"/>
            <person name="Vesth T.C."/>
            <person name="Nybo J.L."/>
            <person name="Theobald S."/>
            <person name="Frisvad J.C."/>
            <person name="Larsen T.O."/>
            <person name="Nielsen K.F."/>
            <person name="Hoof J.B."/>
            <person name="Brandl J."/>
            <person name="Salamov A."/>
            <person name="Riley R."/>
            <person name="Gladden J.M."/>
            <person name="Phatale P."/>
            <person name="Nielsen M.T."/>
            <person name="Lyhne E.K."/>
            <person name="Kogle M.E."/>
            <person name="Strasser K."/>
            <person name="McDonnell E."/>
            <person name="Barry K."/>
            <person name="Clum A."/>
            <person name="Chen C."/>
            <person name="Nolan M."/>
            <person name="Sandor L."/>
            <person name="Kuo A."/>
            <person name="Lipzen A."/>
            <person name="Hainaut M."/>
            <person name="Drula E."/>
            <person name="Tsang A."/>
            <person name="Magnuson J.K."/>
            <person name="Henrissat B."/>
            <person name="Wiebenga A."/>
            <person name="Simmons B.A."/>
            <person name="Makela M.R."/>
            <person name="De vries R.P."/>
            <person name="Grigoriev I.V."/>
            <person name="Mortensen U.H."/>
            <person name="Baker S.E."/>
            <person name="Andersen M.R."/>
        </authorList>
    </citation>
    <scope>NUCLEOTIDE SEQUENCE [LARGE SCALE GENOMIC DNA]</scope>
    <source>
        <strain evidence="1 2">ATCC 13157</strain>
    </source>
</reference>
<name>A0A370P8D9_ASPPH</name>
<sequence>MSISSSCWQSGKQAGTVSLGTHCVYLAANGPQRLIIRGRLQPAVIIETRLCSGLSEWVAISRLIAQRARIYSYDRAEDGRSEPSPNKQYTAKNRNLELATMLTPLPPDTFSLLGNLSYYEIVGLDQNHVVSEEEYEMIKTEEKRNILKAHIEESFMEESTIAVNDALPEGYSIIGNKPLSVIFANESVDFTKIHHHAVENSIGTGDARQRLAVRLKDMMQADEGLSMQSRFIYVEGKAQTHNLQYVTPKVIRAEVFWVLGLEG</sequence>